<comment type="function">
    <text evidence="1">Potential calcium sensor.</text>
</comment>
<keyword evidence="3" id="KW-0677">Repeat</keyword>
<dbReference type="FunFam" id="1.10.238.10:FF:000302">
    <property type="entry name" value="Probable calcium-binding protein CML46"/>
    <property type="match status" value="1"/>
</dbReference>
<dbReference type="Gene3D" id="1.10.238.10">
    <property type="entry name" value="EF-hand"/>
    <property type="match status" value="2"/>
</dbReference>
<dbReference type="Pfam" id="PF13499">
    <property type="entry name" value="EF-hand_7"/>
    <property type="match status" value="1"/>
</dbReference>
<comment type="caution">
    <text evidence="7">The sequence shown here is derived from an EMBL/GenBank/DDBJ whole genome shotgun (WGS) entry which is preliminary data.</text>
</comment>
<reference evidence="7 8" key="1">
    <citation type="journal article" date="2023" name="G3 (Bethesda)">
        <title>A chromosome-length genome assembly and annotation of blackberry (Rubus argutus, cv. 'Hillquist').</title>
        <authorList>
            <person name="Bruna T."/>
            <person name="Aryal R."/>
            <person name="Dudchenko O."/>
            <person name="Sargent D.J."/>
            <person name="Mead D."/>
            <person name="Buti M."/>
            <person name="Cavallini A."/>
            <person name="Hytonen T."/>
            <person name="Andres J."/>
            <person name="Pham M."/>
            <person name="Weisz D."/>
            <person name="Mascagni F."/>
            <person name="Usai G."/>
            <person name="Natali L."/>
            <person name="Bassil N."/>
            <person name="Fernandez G.E."/>
            <person name="Lomsadze A."/>
            <person name="Armour M."/>
            <person name="Olukolu B."/>
            <person name="Poorten T."/>
            <person name="Britton C."/>
            <person name="Davik J."/>
            <person name="Ashrafi H."/>
            <person name="Aiden E.L."/>
            <person name="Borodovsky M."/>
            <person name="Worthington M."/>
        </authorList>
    </citation>
    <scope>NUCLEOTIDE SEQUENCE [LARGE SCALE GENOMIC DNA]</scope>
    <source>
        <strain evidence="7">PI 553951</strain>
    </source>
</reference>
<dbReference type="PROSITE" id="PS50222">
    <property type="entry name" value="EF_HAND_2"/>
    <property type="match status" value="2"/>
</dbReference>
<dbReference type="PROSITE" id="PS00018">
    <property type="entry name" value="EF_HAND_1"/>
    <property type="match status" value="2"/>
</dbReference>
<evidence type="ECO:0000313" key="8">
    <source>
        <dbReference type="Proteomes" id="UP001457282"/>
    </source>
</evidence>
<dbReference type="SUPFAM" id="SSF47473">
    <property type="entry name" value="EF-hand"/>
    <property type="match status" value="1"/>
</dbReference>
<dbReference type="EMBL" id="JBEDUW010000006">
    <property type="protein sequence ID" value="KAK9925056.1"/>
    <property type="molecule type" value="Genomic_DNA"/>
</dbReference>
<evidence type="ECO:0000313" key="7">
    <source>
        <dbReference type="EMBL" id="KAK9925056.1"/>
    </source>
</evidence>
<dbReference type="PANTHER" id="PTHR37908">
    <property type="entry name" value="TRANSMEMBRANE PROTEIN"/>
    <property type="match status" value="1"/>
</dbReference>
<accession>A0AAW1WMD3</accession>
<organism evidence="7 8">
    <name type="scientific">Rubus argutus</name>
    <name type="common">Southern blackberry</name>
    <dbReference type="NCBI Taxonomy" id="59490"/>
    <lineage>
        <taxon>Eukaryota</taxon>
        <taxon>Viridiplantae</taxon>
        <taxon>Streptophyta</taxon>
        <taxon>Embryophyta</taxon>
        <taxon>Tracheophyta</taxon>
        <taxon>Spermatophyta</taxon>
        <taxon>Magnoliopsida</taxon>
        <taxon>eudicotyledons</taxon>
        <taxon>Gunneridae</taxon>
        <taxon>Pentapetalae</taxon>
        <taxon>rosids</taxon>
        <taxon>fabids</taxon>
        <taxon>Rosales</taxon>
        <taxon>Rosaceae</taxon>
        <taxon>Rosoideae</taxon>
        <taxon>Rosoideae incertae sedis</taxon>
        <taxon>Rubus</taxon>
    </lineage>
</organism>
<evidence type="ECO:0000256" key="3">
    <source>
        <dbReference type="ARBA" id="ARBA00022737"/>
    </source>
</evidence>
<evidence type="ECO:0000256" key="4">
    <source>
        <dbReference type="ARBA" id="ARBA00022837"/>
    </source>
</evidence>
<feature type="domain" description="EF-hand" evidence="6">
    <location>
        <begin position="204"/>
        <end position="239"/>
    </location>
</feature>
<keyword evidence="4" id="KW-0106">Calcium</keyword>
<dbReference type="CDD" id="cd00051">
    <property type="entry name" value="EFh"/>
    <property type="match status" value="1"/>
</dbReference>
<evidence type="ECO:0000259" key="6">
    <source>
        <dbReference type="PROSITE" id="PS50222"/>
    </source>
</evidence>
<keyword evidence="2" id="KW-0479">Metal-binding</keyword>
<dbReference type="PANTHER" id="PTHR37908:SF4">
    <property type="entry name" value="PROTEIN, PUTATIVE-RELATED"/>
    <property type="match status" value="1"/>
</dbReference>
<feature type="signal peptide" evidence="5">
    <location>
        <begin position="1"/>
        <end position="26"/>
    </location>
</feature>
<name>A0AAW1WMD3_RUBAR</name>
<dbReference type="InterPro" id="IPR011992">
    <property type="entry name" value="EF-hand-dom_pair"/>
</dbReference>
<keyword evidence="8" id="KW-1185">Reference proteome</keyword>
<dbReference type="GO" id="GO:0005509">
    <property type="term" value="F:calcium ion binding"/>
    <property type="evidence" value="ECO:0007669"/>
    <property type="project" value="InterPro"/>
</dbReference>
<dbReference type="InterPro" id="IPR002048">
    <property type="entry name" value="EF_hand_dom"/>
</dbReference>
<dbReference type="InterPro" id="IPR018247">
    <property type="entry name" value="EF_Hand_1_Ca_BS"/>
</dbReference>
<dbReference type="SMART" id="SM00054">
    <property type="entry name" value="EFh"/>
    <property type="match status" value="2"/>
</dbReference>
<gene>
    <name evidence="7" type="ORF">M0R45_033397</name>
</gene>
<evidence type="ECO:0000256" key="1">
    <source>
        <dbReference type="ARBA" id="ARBA00003291"/>
    </source>
</evidence>
<sequence>MMGRPWFLRILTVSCFLALLFSHGFGRNLMERGDQHEESSFQTEEVDRNIRKMYEVMDYADPEPNVNPRTGLYYLIIMEKTSSSTNDNTSTLPFLVIDAIIAILLHIIGSNWLSSTQNCFSEFQSFLQTQQRRCNSKISDEKNLDSEVNQLPRLYEKKDDGSLSREDVKTVMGNLGIFCSSEGEYLPESFCSNELSGLFDEKEPSLEEVKQAFDVFDENKDGFIDARELQRVLCILGLKEGSTLEDCQRMIRTFDENGDGRIEFFEFVKFMEASFC</sequence>
<feature type="domain" description="EF-hand" evidence="6">
    <location>
        <begin position="242"/>
        <end position="276"/>
    </location>
</feature>
<proteinExistence type="predicted"/>
<dbReference type="Proteomes" id="UP001457282">
    <property type="component" value="Unassembled WGS sequence"/>
</dbReference>
<keyword evidence="5" id="KW-0732">Signal</keyword>
<dbReference type="AlphaFoldDB" id="A0AAW1WMD3"/>
<feature type="chain" id="PRO_5043822497" description="EF-hand domain-containing protein" evidence="5">
    <location>
        <begin position="27"/>
        <end position="276"/>
    </location>
</feature>
<evidence type="ECO:0000256" key="2">
    <source>
        <dbReference type="ARBA" id="ARBA00022723"/>
    </source>
</evidence>
<evidence type="ECO:0000256" key="5">
    <source>
        <dbReference type="SAM" id="SignalP"/>
    </source>
</evidence>
<protein>
    <recommendedName>
        <fullName evidence="6">EF-hand domain-containing protein</fullName>
    </recommendedName>
</protein>